<dbReference type="RefSeq" id="XP_047779771.1">
    <property type="nucleotide sequence ID" value="XM_047923476.1"/>
</dbReference>
<accession>A0ABQ8KID5</accession>
<dbReference type="InterPro" id="IPR036322">
    <property type="entry name" value="WD40_repeat_dom_sf"/>
</dbReference>
<dbReference type="SMART" id="SM00320">
    <property type="entry name" value="WD40"/>
    <property type="match status" value="5"/>
</dbReference>
<dbReference type="GeneID" id="72004208"/>
<dbReference type="Pfam" id="PF24807">
    <property type="entry name" value="WD40_CDC20-Fz"/>
    <property type="match status" value="1"/>
</dbReference>
<dbReference type="PROSITE" id="PS50082">
    <property type="entry name" value="WD_REPEATS_2"/>
    <property type="match status" value="1"/>
</dbReference>
<dbReference type="InterPro" id="IPR056150">
    <property type="entry name" value="WD40_CDC20-Fz"/>
</dbReference>
<evidence type="ECO:0000256" key="2">
    <source>
        <dbReference type="ARBA" id="ARBA00022574"/>
    </source>
</evidence>
<evidence type="ECO:0000313" key="6">
    <source>
        <dbReference type="EMBL" id="KAH9837733.1"/>
    </source>
</evidence>
<dbReference type="InterPro" id="IPR015943">
    <property type="entry name" value="WD40/YVTN_repeat-like_dom_sf"/>
</dbReference>
<comment type="similarity">
    <text evidence="1">Belongs to the WD repeat CDC20/Fizzy family.</text>
</comment>
<dbReference type="PANTHER" id="PTHR19918:SF5">
    <property type="entry name" value="MEIOSIS-SPECIFIC APC_C ACTIVATOR PROTEIN AMA1"/>
    <property type="match status" value="1"/>
</dbReference>
<keyword evidence="3" id="KW-0677">Repeat</keyword>
<evidence type="ECO:0000259" key="5">
    <source>
        <dbReference type="Pfam" id="PF24807"/>
    </source>
</evidence>
<proteinExistence type="inferred from homology"/>
<keyword evidence="7" id="KW-1185">Reference proteome</keyword>
<keyword evidence="2 4" id="KW-0853">WD repeat</keyword>
<evidence type="ECO:0000256" key="3">
    <source>
        <dbReference type="ARBA" id="ARBA00022737"/>
    </source>
</evidence>
<dbReference type="PROSITE" id="PS50294">
    <property type="entry name" value="WD_REPEATS_REGION"/>
    <property type="match status" value="1"/>
</dbReference>
<feature type="domain" description="CDC20/Fizzy WD40" evidence="5">
    <location>
        <begin position="151"/>
        <end position="485"/>
    </location>
</feature>
<dbReference type="EMBL" id="JADCUA010000008">
    <property type="protein sequence ID" value="KAH9837733.1"/>
    <property type="molecule type" value="Genomic_DNA"/>
</dbReference>
<protein>
    <submittedName>
        <fullName evidence="6">WD40 repeat-like protein</fullName>
    </submittedName>
</protein>
<dbReference type="PANTHER" id="PTHR19918">
    <property type="entry name" value="CELL DIVISION CYCLE 20 CDC20 FIZZY -RELATED"/>
    <property type="match status" value="1"/>
</dbReference>
<gene>
    <name evidence="6" type="ORF">C8Q71DRAFT_754209</name>
</gene>
<dbReference type="SUPFAM" id="SSF50978">
    <property type="entry name" value="WD40 repeat-like"/>
    <property type="match status" value="1"/>
</dbReference>
<dbReference type="Gene3D" id="2.130.10.10">
    <property type="entry name" value="YVTN repeat-like/Quinoprotein amine dehydrogenase"/>
    <property type="match status" value="1"/>
</dbReference>
<organism evidence="6 7">
    <name type="scientific">Rhodofomes roseus</name>
    <dbReference type="NCBI Taxonomy" id="34475"/>
    <lineage>
        <taxon>Eukaryota</taxon>
        <taxon>Fungi</taxon>
        <taxon>Dikarya</taxon>
        <taxon>Basidiomycota</taxon>
        <taxon>Agaricomycotina</taxon>
        <taxon>Agaricomycetes</taxon>
        <taxon>Polyporales</taxon>
        <taxon>Rhodofomes</taxon>
    </lineage>
</organism>
<evidence type="ECO:0000256" key="4">
    <source>
        <dbReference type="PROSITE-ProRule" id="PRU00221"/>
    </source>
</evidence>
<dbReference type="InterPro" id="IPR033010">
    <property type="entry name" value="Cdc20/Fizzy"/>
</dbReference>
<evidence type="ECO:0000313" key="7">
    <source>
        <dbReference type="Proteomes" id="UP000814176"/>
    </source>
</evidence>
<dbReference type="InterPro" id="IPR001680">
    <property type="entry name" value="WD40_rpt"/>
</dbReference>
<sequence>MDGTEASGAGPSQLCVTPRRKRTWTPASVTNAYSAKRRRISTASIDWSGLEEEVSIPRVNKISTADRFITAPQEDPAPLNITPRSKRIARNFGLIEDRVLQYAAPKSRNSLGNELNEHRLQVQQLFSTTPKRSSASAAHHLGTRKQFILALDGPGIPSDPFAYPLCWSSRNAIAVACGRQLYYQNLDNRVVTHLGALNERREGRLYTIEWSKDDPIKLASGTTTGVVHLWDSEEKEVIRRWKCRDRAEVGGMDWRGNMLSVGGTEGNVELFDSRAPESVGMLSGHSWKVFGVRWSPSGDYLASSDEKGIMQIWDARAGKPLSDSSKLGCKKRSGGPVKALAWCPWKPDILASGSTYPEGSIRFWSVNASDATLPQSTIRMDTSVTSLIWSPHCKELLSTHGSSWNPHSSHSTPNLHADDVDTTMPRGHLYTKTKYTDSITIHSWPSLKPVLSVPAHLRPVGHSCLSPDGTKVFTICPDEESMKMWEVWGPPAKLEPRESVFTKCGIR</sequence>
<evidence type="ECO:0000256" key="1">
    <source>
        <dbReference type="ARBA" id="ARBA00006445"/>
    </source>
</evidence>
<dbReference type="Proteomes" id="UP000814176">
    <property type="component" value="Unassembled WGS sequence"/>
</dbReference>
<feature type="repeat" description="WD" evidence="4">
    <location>
        <begin position="282"/>
        <end position="323"/>
    </location>
</feature>
<reference evidence="6 7" key="1">
    <citation type="journal article" date="2021" name="Environ. Microbiol.">
        <title>Gene family expansions and transcriptome signatures uncover fungal adaptations to wood decay.</title>
        <authorList>
            <person name="Hage H."/>
            <person name="Miyauchi S."/>
            <person name="Viragh M."/>
            <person name="Drula E."/>
            <person name="Min B."/>
            <person name="Chaduli D."/>
            <person name="Navarro D."/>
            <person name="Favel A."/>
            <person name="Norest M."/>
            <person name="Lesage-Meessen L."/>
            <person name="Balint B."/>
            <person name="Merenyi Z."/>
            <person name="de Eugenio L."/>
            <person name="Morin E."/>
            <person name="Martinez A.T."/>
            <person name="Baldrian P."/>
            <person name="Stursova M."/>
            <person name="Martinez M.J."/>
            <person name="Novotny C."/>
            <person name="Magnuson J.K."/>
            <person name="Spatafora J.W."/>
            <person name="Maurice S."/>
            <person name="Pangilinan J."/>
            <person name="Andreopoulos W."/>
            <person name="LaButti K."/>
            <person name="Hundley H."/>
            <person name="Na H."/>
            <person name="Kuo A."/>
            <person name="Barry K."/>
            <person name="Lipzen A."/>
            <person name="Henrissat B."/>
            <person name="Riley R."/>
            <person name="Ahrendt S."/>
            <person name="Nagy L.G."/>
            <person name="Grigoriev I.V."/>
            <person name="Martin F."/>
            <person name="Rosso M.N."/>
        </authorList>
    </citation>
    <scope>NUCLEOTIDE SEQUENCE [LARGE SCALE GENOMIC DNA]</scope>
    <source>
        <strain evidence="6 7">CIRM-BRFM 1785</strain>
    </source>
</reference>
<name>A0ABQ8KID5_9APHY</name>
<comment type="caution">
    <text evidence="6">The sequence shown here is derived from an EMBL/GenBank/DDBJ whole genome shotgun (WGS) entry which is preliminary data.</text>
</comment>